<reference evidence="2" key="1">
    <citation type="journal article" date="2023" name="Plant J.">
        <title>The genome of the king protea, Protea cynaroides.</title>
        <authorList>
            <person name="Chang J."/>
            <person name="Duong T.A."/>
            <person name="Schoeman C."/>
            <person name="Ma X."/>
            <person name="Roodt D."/>
            <person name="Barker N."/>
            <person name="Li Z."/>
            <person name="Van de Peer Y."/>
            <person name="Mizrachi E."/>
        </authorList>
    </citation>
    <scope>NUCLEOTIDE SEQUENCE</scope>
    <source>
        <tissue evidence="2">Young leaves</tissue>
    </source>
</reference>
<dbReference type="EMBL" id="JAMYWD010000003">
    <property type="protein sequence ID" value="KAJ4975066.1"/>
    <property type="molecule type" value="Genomic_DNA"/>
</dbReference>
<name>A0A9Q0KRQ7_9MAGN</name>
<evidence type="ECO:0000256" key="1">
    <source>
        <dbReference type="SAM" id="MobiDB-lite"/>
    </source>
</evidence>
<feature type="region of interest" description="Disordered" evidence="1">
    <location>
        <begin position="230"/>
        <end position="262"/>
    </location>
</feature>
<gene>
    <name evidence="2" type="ORF">NE237_000172</name>
</gene>
<dbReference type="OrthoDB" id="1929441at2759"/>
<sequence>MVLCTKLRRFYPNSVNAQSRLPEGFCDVERVHINSSAEKSRFSYRTHQEKLQEVLLAVIVVVHKKREVFLQMLSVENPPDPSCSRKISNLKTDERASGKSTLQEVDLLEKKQGHLGDTDNNHQLPKFSIRDYVFAARSRDISASWPFPKPYLQLCSKHGIKDPLPPFESPDSVRNRCSSNSIALGSDQLGSKLVGEVGSILGSADETPVLEHKQETLTVSEEVDFCRPVLGSDQDDEGSIPSKVKSHAQFGSESSPTSRFPFSAPKANTLLEDSVELEVAGPPCTSPKPGIATEPKGKKCRLIVKLGSISNLSNSEDHTLSTTTISDSMASKVCPVCKTFSSTSNTTLNAHIDQCLAVESTSKLTVKSKLGKHSVKPIKKRSMVDICATAPRCTLEELDRRNGSNWASNLSMPSANVEVSAEGKKQRLSHMPLEDIEEDGAVYFDSNGTKLRILSKFKDTPLSTVGEDIKRRKHLRDGKDVKNFSTVKRRRLAPRHSKYEKLKPQTESLPQKPDRAEKYGTAEGKYEMEESLNRKQSLSELLKVHDKIKPSESRAVGRWICSKRTGLSKKFGGQDGSHNPDSSSQALMDPLNDSDQSNLSNCSIERSHIHKLPNTSEDPISSLKNKRVGNLSYGSTAIANRNKSLKLQAGGLSQLTKGSTSSKLDGCMLKLSRSSRNHTASSRSMKVEIHAGPVKSFNGLPKVTSKPSRTRLLLSEKGKNSTMRKGMLLARPPSTISKVNENENHFTFKKSRMHGFIPKTVDQVKTFPSNLDEEYDEGHNFAENQSGCINQMEETHKLDCSNNVFESETGEITEGMTLGKVNALKSGEERLVVNASEREKSIAFGNLQSGSNCCGLNLAATADSQVEDGCCYSRDNAPDMFAGQEPGTVDTCICGKDTVIKHSLEKTVCRNFSLEPHELGNYSDIWTNNFPSNEKHKRLTCGTEAQTGPTELCYIDDPKMDCADKDGSCQIGKYTHSGSEVGFKVTVENVEKLLSEVDVIPIPGPPGSFLPSPGSSEVLQESSVLTSSRVLSSQDMCVLNDRDSSGSPVSATSAISHPHMEGTDLEHSEQETFARPHAIQDKISNFSYRSTKPVVRHMKTFPCMPSVDGAERTNFERENIKFTVISPSKGSLEYSADETCCCSRKEGASWGAVLMHEEPFPGQPAMISAKGKQMSSNQSTRPEMFASSSICPSLKMMAPVFKFPTSPIAIRNNPAASVNFTSLSDSYSATPSSHAHPQTTTHPVLRLMGKNLTVVNKDEDTPGTPSGSPNANYMTLLGYSNVNAPNEDCISIYRAAPEGTVIVNQDSCDTSCQCYDVGLPNGFRNLSNSEAHQKLLLSQGVKFSNMHIGGSVASSLEHQVFPQEKWLNYKPNSAFDYVDRIVSSPQPQRRVVIPTTEAGACPIQEVIIIDGSPDNDADSRMQCKRQRGVRRKPAFSSGYRDFNCT</sequence>
<feature type="compositionally biased region" description="Polar residues" evidence="1">
    <location>
        <begin position="249"/>
        <end position="260"/>
    </location>
</feature>
<protein>
    <submittedName>
        <fullName evidence="2">Uncharacterized protein</fullName>
    </submittedName>
</protein>
<dbReference type="PANTHER" id="PTHR35767">
    <property type="entry name" value="HAPLESS PROTEIN"/>
    <property type="match status" value="1"/>
</dbReference>
<feature type="compositionally biased region" description="Polar residues" evidence="1">
    <location>
        <begin position="576"/>
        <end position="586"/>
    </location>
</feature>
<keyword evidence="3" id="KW-1185">Reference proteome</keyword>
<evidence type="ECO:0000313" key="3">
    <source>
        <dbReference type="Proteomes" id="UP001141806"/>
    </source>
</evidence>
<feature type="region of interest" description="Disordered" evidence="1">
    <location>
        <begin position="568"/>
        <end position="599"/>
    </location>
</feature>
<organism evidence="2 3">
    <name type="scientific">Protea cynaroides</name>
    <dbReference type="NCBI Taxonomy" id="273540"/>
    <lineage>
        <taxon>Eukaryota</taxon>
        <taxon>Viridiplantae</taxon>
        <taxon>Streptophyta</taxon>
        <taxon>Embryophyta</taxon>
        <taxon>Tracheophyta</taxon>
        <taxon>Spermatophyta</taxon>
        <taxon>Magnoliopsida</taxon>
        <taxon>Proteales</taxon>
        <taxon>Proteaceae</taxon>
        <taxon>Protea</taxon>
    </lineage>
</organism>
<comment type="caution">
    <text evidence="2">The sequence shown here is derived from an EMBL/GenBank/DDBJ whole genome shotgun (WGS) entry which is preliminary data.</text>
</comment>
<feature type="region of interest" description="Disordered" evidence="1">
    <location>
        <begin position="494"/>
        <end position="517"/>
    </location>
</feature>
<proteinExistence type="predicted"/>
<dbReference type="Gene3D" id="3.30.160.60">
    <property type="entry name" value="Classic Zinc Finger"/>
    <property type="match status" value="1"/>
</dbReference>
<dbReference type="Proteomes" id="UP001141806">
    <property type="component" value="Unassembled WGS sequence"/>
</dbReference>
<accession>A0A9Q0KRQ7</accession>
<dbReference type="PANTHER" id="PTHR35767:SF1">
    <property type="entry name" value="HAPLESS PROTEIN"/>
    <property type="match status" value="1"/>
</dbReference>
<evidence type="ECO:0000313" key="2">
    <source>
        <dbReference type="EMBL" id="KAJ4975066.1"/>
    </source>
</evidence>